<gene>
    <name evidence="1" type="ORF">VNO78_25154</name>
</gene>
<dbReference type="PANTHER" id="PTHR46296">
    <property type="entry name" value="BNAA05G37250D PROTEIN"/>
    <property type="match status" value="1"/>
</dbReference>
<name>A0AAN9S5Y1_PSOTE</name>
<accession>A0AAN9S5Y1</accession>
<dbReference type="AlphaFoldDB" id="A0AAN9S5Y1"/>
<comment type="caution">
    <text evidence="1">The sequence shown here is derived from an EMBL/GenBank/DDBJ whole genome shotgun (WGS) entry which is preliminary data.</text>
</comment>
<dbReference type="PANTHER" id="PTHR46296:SF8">
    <property type="entry name" value="OS06G0297800 PROTEIN"/>
    <property type="match status" value="1"/>
</dbReference>
<reference evidence="1 2" key="1">
    <citation type="submission" date="2024-01" db="EMBL/GenBank/DDBJ databases">
        <title>The genomes of 5 underutilized Papilionoideae crops provide insights into root nodulation and disease resistanc.</title>
        <authorList>
            <person name="Jiang F."/>
        </authorList>
    </citation>
    <scope>NUCLEOTIDE SEQUENCE [LARGE SCALE GENOMIC DNA]</scope>
    <source>
        <strain evidence="1">DUOXIRENSHENG_FW03</strain>
        <tissue evidence="1">Leaves</tissue>
    </source>
</reference>
<evidence type="ECO:0000313" key="1">
    <source>
        <dbReference type="EMBL" id="KAK7389858.1"/>
    </source>
</evidence>
<protein>
    <submittedName>
        <fullName evidence="1">Uncharacterized protein</fullName>
    </submittedName>
</protein>
<evidence type="ECO:0000313" key="2">
    <source>
        <dbReference type="Proteomes" id="UP001386955"/>
    </source>
</evidence>
<dbReference type="InterPro" id="IPR044511">
    <property type="entry name" value="At1g03370/At5g50170-like"/>
</dbReference>
<dbReference type="EMBL" id="JAYMYS010000006">
    <property type="protein sequence ID" value="KAK7389858.1"/>
    <property type="molecule type" value="Genomic_DNA"/>
</dbReference>
<keyword evidence="2" id="KW-1185">Reference proteome</keyword>
<proteinExistence type="predicted"/>
<organism evidence="1 2">
    <name type="scientific">Psophocarpus tetragonolobus</name>
    <name type="common">Winged bean</name>
    <name type="synonym">Dolichos tetragonolobus</name>
    <dbReference type="NCBI Taxonomy" id="3891"/>
    <lineage>
        <taxon>Eukaryota</taxon>
        <taxon>Viridiplantae</taxon>
        <taxon>Streptophyta</taxon>
        <taxon>Embryophyta</taxon>
        <taxon>Tracheophyta</taxon>
        <taxon>Spermatophyta</taxon>
        <taxon>Magnoliopsida</taxon>
        <taxon>eudicotyledons</taxon>
        <taxon>Gunneridae</taxon>
        <taxon>Pentapetalae</taxon>
        <taxon>rosids</taxon>
        <taxon>fabids</taxon>
        <taxon>Fabales</taxon>
        <taxon>Fabaceae</taxon>
        <taxon>Papilionoideae</taxon>
        <taxon>50 kb inversion clade</taxon>
        <taxon>NPAAA clade</taxon>
        <taxon>indigoferoid/millettioid clade</taxon>
        <taxon>Phaseoleae</taxon>
        <taxon>Psophocarpus</taxon>
    </lineage>
</organism>
<sequence length="199" mass="22655">MWEGLRGLSHLFFEEEIKSLGSFWYSLKSKNKKYKNKQCGEIHFSIFISQNNASGESNNIGDQLLLPRKCPDAITNSPSMSSTCFSNLSSPIREDTACTSSKEEKYCTQQKSFAGRLAQIFNKGSDVPSVSPSRSIDSEQSKTTKVEVAEMKIEEDQSSSETFEEAVKKYSLQIKEVKFLTIYLEEWLLMNYILLHLET</sequence>
<dbReference type="Proteomes" id="UP001386955">
    <property type="component" value="Unassembled WGS sequence"/>
</dbReference>